<sequence>MDPALINPVTPMQAIQAFQHEILSRPVFRYATRSLVLVLGAVLAVLVYSWSARQGYEQLNDVLGHQLDLYAGALESELGRHEYFPGIVAMDRDVQALLADPGDARQRERTSKHLASLNVRAGAMVIFVVGRDGRIAASSDWYQPDSAIGHDVSGQAYVNEALQGQPARHFSRSAGRNAPEYYFAQPVLRDGVVTGVAVVKISLDPIESTWTASVSQTNSEILLVMDENDVILIGTQPAWRNLSAAAMVRAMSVEGGGIISLRSQAPNAPMIQYGTQVRQMPHQGWRIAILANAGNVTVNALRNAVGTAILLAFVGLLGLFLAQRRRAIASQLKARAALQRAHDELEVRIAARTAELHDMNQELLREISERKHAEQVLRASQDSLIHASRLALLGQMSAGITHEISQPLTALRSLSYNSQLLLKRGEMARIEKNLQSISGLTERLGHLTDQLKSFSRKTPLTLRPMLLADAVSATLLLLENRIRTEHITVDSDVDASLRALCDANRLEQVLINLCANALDAMRDAPAKTLAIRVWRADGRAHVRVADSGTGIPEEALARLFEPFFSTKLPGQGLGLGLAISADIVRDFGGTLRATNIPGGAAFELDLQIAEEYSHV</sequence>
<dbReference type="PANTHER" id="PTHR43065">
    <property type="entry name" value="SENSOR HISTIDINE KINASE"/>
    <property type="match status" value="1"/>
</dbReference>
<dbReference type="PIRSF" id="PIRSF036431">
    <property type="entry name" value="STHK_DctB"/>
    <property type="match status" value="1"/>
</dbReference>
<dbReference type="SUPFAM" id="SSF47384">
    <property type="entry name" value="Homodimeric domain of signal transducing histidine kinase"/>
    <property type="match status" value="1"/>
</dbReference>
<gene>
    <name evidence="18" type="ORF">GM668_17095</name>
</gene>
<dbReference type="SUPFAM" id="SSF103190">
    <property type="entry name" value="Sensory domain-like"/>
    <property type="match status" value="1"/>
</dbReference>
<feature type="transmembrane region" description="Helical" evidence="16">
    <location>
        <begin position="304"/>
        <end position="322"/>
    </location>
</feature>
<keyword evidence="9" id="KW-0547">Nucleotide-binding</keyword>
<feature type="domain" description="Histidine kinase" evidence="17">
    <location>
        <begin position="399"/>
        <end position="610"/>
    </location>
</feature>
<dbReference type="Gene3D" id="3.30.450.20">
    <property type="entry name" value="PAS domain"/>
    <property type="match status" value="2"/>
</dbReference>
<dbReference type="Proteomes" id="UP000484015">
    <property type="component" value="Unassembled WGS sequence"/>
</dbReference>
<dbReference type="RefSeq" id="WP_155440155.1">
    <property type="nucleotide sequence ID" value="NZ_WNLA01000011.1"/>
</dbReference>
<dbReference type="Gene3D" id="3.30.565.10">
    <property type="entry name" value="Histidine kinase-like ATPase, C-terminal domain"/>
    <property type="match status" value="1"/>
</dbReference>
<evidence type="ECO:0000256" key="15">
    <source>
        <dbReference type="ARBA" id="ARBA00073143"/>
    </source>
</evidence>
<dbReference type="SUPFAM" id="SSF55874">
    <property type="entry name" value="ATPase domain of HSP90 chaperone/DNA topoisomerase II/histidine kinase"/>
    <property type="match status" value="1"/>
</dbReference>
<evidence type="ECO:0000256" key="3">
    <source>
        <dbReference type="ARBA" id="ARBA00012438"/>
    </source>
</evidence>
<feature type="transmembrane region" description="Helical" evidence="16">
    <location>
        <begin position="30"/>
        <end position="50"/>
    </location>
</feature>
<keyword evidence="12 16" id="KW-1133">Transmembrane helix</keyword>
<keyword evidence="8 16" id="KW-0812">Transmembrane</keyword>
<organism evidence="18 19">
    <name type="scientific">Pseudoduganella ginsengisoli</name>
    <dbReference type="NCBI Taxonomy" id="1462440"/>
    <lineage>
        <taxon>Bacteria</taxon>
        <taxon>Pseudomonadati</taxon>
        <taxon>Pseudomonadota</taxon>
        <taxon>Betaproteobacteria</taxon>
        <taxon>Burkholderiales</taxon>
        <taxon>Oxalobacteraceae</taxon>
        <taxon>Telluria group</taxon>
        <taxon>Pseudoduganella</taxon>
    </lineage>
</organism>
<dbReference type="GO" id="GO:0005886">
    <property type="term" value="C:plasma membrane"/>
    <property type="evidence" value="ECO:0007669"/>
    <property type="project" value="UniProtKB-SubCell"/>
</dbReference>
<dbReference type="PRINTS" id="PR00344">
    <property type="entry name" value="BCTRLSENSOR"/>
</dbReference>
<dbReference type="InterPro" id="IPR036097">
    <property type="entry name" value="HisK_dim/P_sf"/>
</dbReference>
<evidence type="ECO:0000256" key="7">
    <source>
        <dbReference type="ARBA" id="ARBA00022679"/>
    </source>
</evidence>
<keyword evidence="10 18" id="KW-0418">Kinase</keyword>
<dbReference type="GO" id="GO:0000155">
    <property type="term" value="F:phosphorelay sensor kinase activity"/>
    <property type="evidence" value="ECO:0007669"/>
    <property type="project" value="InterPro"/>
</dbReference>
<dbReference type="OrthoDB" id="9772100at2"/>
<keyword evidence="6" id="KW-0597">Phosphoprotein</keyword>
<dbReference type="Gene3D" id="1.10.287.130">
    <property type="match status" value="1"/>
</dbReference>
<evidence type="ECO:0000256" key="12">
    <source>
        <dbReference type="ARBA" id="ARBA00022989"/>
    </source>
</evidence>
<dbReference type="InterPro" id="IPR036890">
    <property type="entry name" value="HATPase_C_sf"/>
</dbReference>
<keyword evidence="4" id="KW-1003">Cell membrane</keyword>
<evidence type="ECO:0000256" key="10">
    <source>
        <dbReference type="ARBA" id="ARBA00022777"/>
    </source>
</evidence>
<evidence type="ECO:0000256" key="6">
    <source>
        <dbReference type="ARBA" id="ARBA00022553"/>
    </source>
</evidence>
<dbReference type="InterPro" id="IPR017055">
    <property type="entry name" value="Sig_transdc_His_kinase_DctB"/>
</dbReference>
<dbReference type="InterPro" id="IPR003661">
    <property type="entry name" value="HisK_dim/P_dom"/>
</dbReference>
<keyword evidence="11" id="KW-0067">ATP-binding</keyword>
<evidence type="ECO:0000256" key="2">
    <source>
        <dbReference type="ARBA" id="ARBA00004429"/>
    </source>
</evidence>
<name>A0A6L6Q418_9BURK</name>
<evidence type="ECO:0000256" key="4">
    <source>
        <dbReference type="ARBA" id="ARBA00022475"/>
    </source>
</evidence>
<evidence type="ECO:0000256" key="11">
    <source>
        <dbReference type="ARBA" id="ARBA00022840"/>
    </source>
</evidence>
<evidence type="ECO:0000313" key="19">
    <source>
        <dbReference type="Proteomes" id="UP000484015"/>
    </source>
</evidence>
<accession>A0A6L6Q418</accession>
<evidence type="ECO:0000313" key="18">
    <source>
        <dbReference type="EMBL" id="MTW03802.1"/>
    </source>
</evidence>
<dbReference type="InterPro" id="IPR033479">
    <property type="entry name" value="dCache_1"/>
</dbReference>
<dbReference type="InterPro" id="IPR005467">
    <property type="entry name" value="His_kinase_dom"/>
</dbReference>
<evidence type="ECO:0000256" key="14">
    <source>
        <dbReference type="ARBA" id="ARBA00023136"/>
    </source>
</evidence>
<proteinExistence type="predicted"/>
<keyword evidence="13" id="KW-0902">Two-component regulatory system</keyword>
<comment type="subcellular location">
    <subcellularLocation>
        <location evidence="2">Cell inner membrane</location>
        <topology evidence="2">Multi-pass membrane protein</topology>
    </subcellularLocation>
</comment>
<dbReference type="FunFam" id="1.10.287.130:FF:000049">
    <property type="entry name" value="C4-dicarboxylate transport sensor protein DctB"/>
    <property type="match status" value="1"/>
</dbReference>
<dbReference type="EC" id="2.7.13.3" evidence="3"/>
<comment type="caution">
    <text evidence="18">The sequence shown here is derived from an EMBL/GenBank/DDBJ whole genome shotgun (WGS) entry which is preliminary data.</text>
</comment>
<dbReference type="CDD" id="cd00082">
    <property type="entry name" value="HisKA"/>
    <property type="match status" value="1"/>
</dbReference>
<evidence type="ECO:0000256" key="16">
    <source>
        <dbReference type="SAM" id="Phobius"/>
    </source>
</evidence>
<dbReference type="PANTHER" id="PTHR43065:SF46">
    <property type="entry name" value="C4-DICARBOXYLATE TRANSPORT SENSOR PROTEIN DCTB"/>
    <property type="match status" value="1"/>
</dbReference>
<dbReference type="EMBL" id="WNLA01000011">
    <property type="protein sequence ID" value="MTW03802.1"/>
    <property type="molecule type" value="Genomic_DNA"/>
</dbReference>
<dbReference type="SMART" id="SM00388">
    <property type="entry name" value="HisKA"/>
    <property type="match status" value="1"/>
</dbReference>
<dbReference type="GO" id="GO:0005524">
    <property type="term" value="F:ATP binding"/>
    <property type="evidence" value="ECO:0007669"/>
    <property type="project" value="UniProtKB-KW"/>
</dbReference>
<dbReference type="SMART" id="SM00387">
    <property type="entry name" value="HATPase_c"/>
    <property type="match status" value="1"/>
</dbReference>
<dbReference type="AlphaFoldDB" id="A0A6L6Q418"/>
<dbReference type="PROSITE" id="PS50109">
    <property type="entry name" value="HIS_KIN"/>
    <property type="match status" value="1"/>
</dbReference>
<evidence type="ECO:0000256" key="8">
    <source>
        <dbReference type="ARBA" id="ARBA00022692"/>
    </source>
</evidence>
<evidence type="ECO:0000256" key="9">
    <source>
        <dbReference type="ARBA" id="ARBA00022741"/>
    </source>
</evidence>
<dbReference type="InterPro" id="IPR003594">
    <property type="entry name" value="HATPase_dom"/>
</dbReference>
<evidence type="ECO:0000256" key="13">
    <source>
        <dbReference type="ARBA" id="ARBA00023012"/>
    </source>
</evidence>
<keyword evidence="19" id="KW-1185">Reference proteome</keyword>
<keyword evidence="7" id="KW-0808">Transferase</keyword>
<protein>
    <recommendedName>
        <fullName evidence="15">C4-dicarboxylate transport sensor protein DctB</fullName>
        <ecNumber evidence="3">2.7.13.3</ecNumber>
    </recommendedName>
</protein>
<evidence type="ECO:0000259" key="17">
    <source>
        <dbReference type="PROSITE" id="PS50109"/>
    </source>
</evidence>
<keyword evidence="14 16" id="KW-0472">Membrane</keyword>
<dbReference type="Pfam" id="PF02518">
    <property type="entry name" value="HATPase_c"/>
    <property type="match status" value="1"/>
</dbReference>
<dbReference type="Pfam" id="PF02743">
    <property type="entry name" value="dCache_1"/>
    <property type="match status" value="1"/>
</dbReference>
<dbReference type="InterPro" id="IPR004358">
    <property type="entry name" value="Sig_transdc_His_kin-like_C"/>
</dbReference>
<keyword evidence="5" id="KW-0997">Cell inner membrane</keyword>
<dbReference type="InterPro" id="IPR029151">
    <property type="entry name" value="Sensor-like_sf"/>
</dbReference>
<evidence type="ECO:0000256" key="5">
    <source>
        <dbReference type="ARBA" id="ARBA00022519"/>
    </source>
</evidence>
<comment type="catalytic activity">
    <reaction evidence="1">
        <text>ATP + protein L-histidine = ADP + protein N-phospho-L-histidine.</text>
        <dbReference type="EC" id="2.7.13.3"/>
    </reaction>
</comment>
<reference evidence="18 19" key="1">
    <citation type="submission" date="2019-11" db="EMBL/GenBank/DDBJ databases">
        <title>Type strains purchased from KCTC, JCM and DSMZ.</title>
        <authorList>
            <person name="Lu H."/>
        </authorList>
    </citation>
    <scope>NUCLEOTIDE SEQUENCE [LARGE SCALE GENOMIC DNA]</scope>
    <source>
        <strain evidence="18 19">KCTC 42409</strain>
    </source>
</reference>
<evidence type="ECO:0000256" key="1">
    <source>
        <dbReference type="ARBA" id="ARBA00000085"/>
    </source>
</evidence>